<dbReference type="Gene3D" id="3.40.630.30">
    <property type="match status" value="1"/>
</dbReference>
<feature type="domain" description="N-acetyltransferase" evidence="5">
    <location>
        <begin position="15"/>
        <end position="160"/>
    </location>
</feature>
<sequence>MWTSFQCHHPELGVLTTRLLNEGDLPSLLAVEQRSHLTPWKEEHFRGSISGRHICLGLFSSSQALMGYAVISLVLDEAELLLFVIDAPYQGKKVGQLFLSSLIQKIDAVACSLFLEVRAGNVPAITLYEREGFNQVGERANYYATPWGREDALIYALELAFISA</sequence>
<dbReference type="PANTHER" id="PTHR43420:SF44">
    <property type="entry name" value="ACETYLTRANSFERASE YPEA"/>
    <property type="match status" value="1"/>
</dbReference>
<evidence type="ECO:0000259" key="5">
    <source>
        <dbReference type="PROSITE" id="PS51186"/>
    </source>
</evidence>
<dbReference type="Proteomes" id="UP001320119">
    <property type="component" value="Chromosome"/>
</dbReference>
<proteinExistence type="inferred from homology"/>
<dbReference type="SUPFAM" id="SSF55729">
    <property type="entry name" value="Acyl-CoA N-acyltransferases (Nat)"/>
    <property type="match status" value="1"/>
</dbReference>
<keyword evidence="7" id="KW-1185">Reference proteome</keyword>
<evidence type="ECO:0000313" key="7">
    <source>
        <dbReference type="Proteomes" id="UP001320119"/>
    </source>
</evidence>
<dbReference type="InterPro" id="IPR016181">
    <property type="entry name" value="Acyl_CoA_acyltransferase"/>
</dbReference>
<dbReference type="NCBIfam" id="TIGR01575">
    <property type="entry name" value="rimI"/>
    <property type="match status" value="1"/>
</dbReference>
<protein>
    <submittedName>
        <fullName evidence="6">[ribosomal protein S18]-alanine N-acetyltransferase</fullName>
        <ecNumber evidence="6">2.3.1.266</ecNumber>
    </submittedName>
</protein>
<evidence type="ECO:0000256" key="3">
    <source>
        <dbReference type="ARBA" id="ARBA00022679"/>
    </source>
</evidence>
<evidence type="ECO:0000256" key="2">
    <source>
        <dbReference type="ARBA" id="ARBA00022490"/>
    </source>
</evidence>
<dbReference type="AlphaFoldDB" id="A0AAN1WEW2"/>
<evidence type="ECO:0000313" key="6">
    <source>
        <dbReference type="EMBL" id="BCD96312.1"/>
    </source>
</evidence>
<dbReference type="PANTHER" id="PTHR43420">
    <property type="entry name" value="ACETYLTRANSFERASE"/>
    <property type="match status" value="1"/>
</dbReference>
<dbReference type="InterPro" id="IPR006464">
    <property type="entry name" value="AcTrfase_RimI/Ard1"/>
</dbReference>
<dbReference type="Pfam" id="PF00583">
    <property type="entry name" value="Acetyltransf_1"/>
    <property type="match status" value="1"/>
</dbReference>
<name>A0AAN1WEW2_9GAMM</name>
<organism evidence="6 7">
    <name type="scientific">Marinagarivorans cellulosilyticus</name>
    <dbReference type="NCBI Taxonomy" id="2721545"/>
    <lineage>
        <taxon>Bacteria</taxon>
        <taxon>Pseudomonadati</taxon>
        <taxon>Pseudomonadota</taxon>
        <taxon>Gammaproteobacteria</taxon>
        <taxon>Cellvibrionales</taxon>
        <taxon>Cellvibrionaceae</taxon>
        <taxon>Marinagarivorans</taxon>
    </lineage>
</organism>
<keyword evidence="2" id="KW-0963">Cytoplasm</keyword>
<keyword evidence="3 6" id="KW-0808">Transferase</keyword>
<dbReference type="EC" id="2.3.1.266" evidence="6"/>
<dbReference type="PROSITE" id="PS51186">
    <property type="entry name" value="GNAT"/>
    <property type="match status" value="1"/>
</dbReference>
<gene>
    <name evidence="6" type="ORF">MARGE09_P0512</name>
</gene>
<keyword evidence="4 6" id="KW-0012">Acyltransferase</keyword>
<dbReference type="RefSeq" id="WP_236985813.1">
    <property type="nucleotide sequence ID" value="NZ_AP023086.1"/>
</dbReference>
<comment type="similarity">
    <text evidence="1">Belongs to the acetyltransferase family. RimI subfamily.</text>
</comment>
<dbReference type="InterPro" id="IPR050680">
    <property type="entry name" value="YpeA/RimI_acetyltransf"/>
</dbReference>
<dbReference type="EMBL" id="AP023086">
    <property type="protein sequence ID" value="BCD96312.1"/>
    <property type="molecule type" value="Genomic_DNA"/>
</dbReference>
<evidence type="ECO:0000256" key="4">
    <source>
        <dbReference type="ARBA" id="ARBA00023315"/>
    </source>
</evidence>
<reference evidence="6 7" key="1">
    <citation type="journal article" date="2022" name="IScience">
        <title>An ultrasensitive nanofiber-based assay for enzymatic hydrolysis and deep-sea microbial degradation of cellulose.</title>
        <authorList>
            <person name="Tsudome M."/>
            <person name="Tachioka M."/>
            <person name="Miyazaki M."/>
            <person name="Uchimura K."/>
            <person name="Tsuda M."/>
            <person name="Takaki Y."/>
            <person name="Deguchi S."/>
        </authorList>
    </citation>
    <scope>NUCLEOTIDE SEQUENCE [LARGE SCALE GENOMIC DNA]</scope>
    <source>
        <strain evidence="6 7">GE09</strain>
    </source>
</reference>
<dbReference type="KEGG" id="marq:MARGE09_P0512"/>
<dbReference type="InterPro" id="IPR000182">
    <property type="entry name" value="GNAT_dom"/>
</dbReference>
<evidence type="ECO:0000256" key="1">
    <source>
        <dbReference type="ARBA" id="ARBA00005395"/>
    </source>
</evidence>
<accession>A0AAN1WEW2</accession>
<dbReference type="GO" id="GO:0008999">
    <property type="term" value="F:protein-N-terminal-alanine acetyltransferase activity"/>
    <property type="evidence" value="ECO:0007669"/>
    <property type="project" value="UniProtKB-EC"/>
</dbReference>